<gene>
    <name evidence="1" type="ORF">ACJ73_04510</name>
</gene>
<reference evidence="1 2" key="1">
    <citation type="submission" date="2015-08" db="EMBL/GenBank/DDBJ databases">
        <title>Emmonsia species relationships and genome sequence.</title>
        <authorList>
            <person name="Cuomo C.A."/>
            <person name="Schwartz I.S."/>
            <person name="Kenyon C."/>
            <person name="De Hoog G.S."/>
            <person name="Govender N.P."/>
            <person name="Botha A."/>
            <person name="Moreno L."/>
            <person name="De Vries M."/>
            <person name="Munoz J.F."/>
            <person name="Stielow J.B."/>
        </authorList>
    </citation>
    <scope>NUCLEOTIDE SEQUENCE [LARGE SCALE GENOMIC DNA]</scope>
    <source>
        <strain evidence="1 2">EI222</strain>
    </source>
</reference>
<dbReference type="VEuPathDB" id="FungiDB:ACJ73_04510"/>
<evidence type="ECO:0000313" key="2">
    <source>
        <dbReference type="Proteomes" id="UP000242791"/>
    </source>
</evidence>
<dbReference type="STRING" id="1658174.A0A1J9Q6F7"/>
<dbReference type="OrthoDB" id="5427675at2759"/>
<protein>
    <submittedName>
        <fullName evidence="1">Uncharacterized protein</fullName>
    </submittedName>
</protein>
<organism evidence="1 2">
    <name type="scientific">Blastomyces percursus</name>
    <dbReference type="NCBI Taxonomy" id="1658174"/>
    <lineage>
        <taxon>Eukaryota</taxon>
        <taxon>Fungi</taxon>
        <taxon>Dikarya</taxon>
        <taxon>Ascomycota</taxon>
        <taxon>Pezizomycotina</taxon>
        <taxon>Eurotiomycetes</taxon>
        <taxon>Eurotiomycetidae</taxon>
        <taxon>Onygenales</taxon>
        <taxon>Ajellomycetaceae</taxon>
        <taxon>Blastomyces</taxon>
    </lineage>
</organism>
<sequence>MKALFQRKEEVPMQLHLESTKDVAVLQSKEWFRLDEPDVDQLGEFMHRMKALWRVLETGTTRLVKKMT</sequence>
<evidence type="ECO:0000313" key="1">
    <source>
        <dbReference type="EMBL" id="OJD24129.1"/>
    </source>
</evidence>
<name>A0A1J9Q6F7_9EURO</name>
<dbReference type="EMBL" id="LGTZ01000629">
    <property type="protein sequence ID" value="OJD24129.1"/>
    <property type="molecule type" value="Genomic_DNA"/>
</dbReference>
<dbReference type="AlphaFoldDB" id="A0A1J9Q6F7"/>
<accession>A0A1J9Q6F7</accession>
<comment type="caution">
    <text evidence="1">The sequence shown here is derived from an EMBL/GenBank/DDBJ whole genome shotgun (WGS) entry which is preliminary data.</text>
</comment>
<dbReference type="Pfam" id="PF22235">
    <property type="entry name" value="FAS1_thioest_ins"/>
    <property type="match status" value="1"/>
</dbReference>
<proteinExistence type="predicted"/>
<keyword evidence="2" id="KW-1185">Reference proteome</keyword>
<dbReference type="Proteomes" id="UP000242791">
    <property type="component" value="Unassembled WGS sequence"/>
</dbReference>
<dbReference type="Gene3D" id="2.40.128.700">
    <property type="match status" value="1"/>
</dbReference>